<name>A0A0N4TIM0_BRUPA</name>
<proteinExistence type="predicted"/>
<evidence type="ECO:0000313" key="4">
    <source>
        <dbReference type="WBParaSite" id="BPAG_0000808701-mRNA-1"/>
    </source>
</evidence>
<gene>
    <name evidence="2" type="ORF">BPAG_LOCUS8049</name>
</gene>
<evidence type="ECO:0000313" key="2">
    <source>
        <dbReference type="EMBL" id="VDN89235.1"/>
    </source>
</evidence>
<reference evidence="2 3" key="2">
    <citation type="submission" date="2018-11" db="EMBL/GenBank/DDBJ databases">
        <authorList>
            <consortium name="Pathogen Informatics"/>
        </authorList>
    </citation>
    <scope>NUCLEOTIDE SEQUENCE [LARGE SCALE GENOMIC DNA]</scope>
</reference>
<evidence type="ECO:0000256" key="1">
    <source>
        <dbReference type="SAM" id="Phobius"/>
    </source>
</evidence>
<keyword evidence="3" id="KW-1185">Reference proteome</keyword>
<reference evidence="4" key="1">
    <citation type="submission" date="2017-02" db="UniProtKB">
        <authorList>
            <consortium name="WormBaseParasite"/>
        </authorList>
    </citation>
    <scope>IDENTIFICATION</scope>
</reference>
<protein>
    <submittedName>
        <fullName evidence="2 4">Uncharacterized protein</fullName>
    </submittedName>
</protein>
<keyword evidence="1" id="KW-1133">Transmembrane helix</keyword>
<accession>A0A0N4TIM0</accession>
<feature type="transmembrane region" description="Helical" evidence="1">
    <location>
        <begin position="26"/>
        <end position="57"/>
    </location>
</feature>
<organism evidence="4">
    <name type="scientific">Brugia pahangi</name>
    <name type="common">Filarial nematode worm</name>
    <dbReference type="NCBI Taxonomy" id="6280"/>
    <lineage>
        <taxon>Eukaryota</taxon>
        <taxon>Metazoa</taxon>
        <taxon>Ecdysozoa</taxon>
        <taxon>Nematoda</taxon>
        <taxon>Chromadorea</taxon>
        <taxon>Rhabditida</taxon>
        <taxon>Spirurina</taxon>
        <taxon>Spiruromorpha</taxon>
        <taxon>Filarioidea</taxon>
        <taxon>Onchocercidae</taxon>
        <taxon>Brugia</taxon>
    </lineage>
</organism>
<dbReference type="WBParaSite" id="BPAG_0000808701-mRNA-1">
    <property type="protein sequence ID" value="BPAG_0000808701-mRNA-1"/>
    <property type="gene ID" value="BPAG_0000808701"/>
</dbReference>
<dbReference type="EMBL" id="UZAD01013130">
    <property type="protein sequence ID" value="VDN89235.1"/>
    <property type="molecule type" value="Genomic_DNA"/>
</dbReference>
<evidence type="ECO:0000313" key="3">
    <source>
        <dbReference type="Proteomes" id="UP000278627"/>
    </source>
</evidence>
<keyword evidence="1" id="KW-0812">Transmembrane</keyword>
<sequence>MDGISLRYQRLSQVSKWMRGRKHHHLTITVIVTAIITVTTIAAAAAAVVVAVAAAALPYPRRDAYLSVVSAAIRLSRLRPEQLQASKIPSDKGHALIRLIWICLQF</sequence>
<dbReference type="Proteomes" id="UP000278627">
    <property type="component" value="Unassembled WGS sequence"/>
</dbReference>
<keyword evidence="1" id="KW-0472">Membrane</keyword>
<dbReference type="AlphaFoldDB" id="A0A0N4TIM0"/>